<feature type="chain" id="PRO_5045418479" description="MORN repeat-containing protein" evidence="3">
    <location>
        <begin position="23"/>
        <end position="475"/>
    </location>
</feature>
<dbReference type="InterPro" id="IPR003409">
    <property type="entry name" value="MORN"/>
</dbReference>
<dbReference type="PANTHER" id="PTHR43215">
    <property type="entry name" value="RADIAL SPOKE HEAD 1 HOMOLOG"/>
    <property type="match status" value="1"/>
</dbReference>
<evidence type="ECO:0008006" key="6">
    <source>
        <dbReference type="Google" id="ProtNLM"/>
    </source>
</evidence>
<feature type="signal peptide" evidence="3">
    <location>
        <begin position="1"/>
        <end position="22"/>
    </location>
</feature>
<dbReference type="Gene3D" id="2.20.110.10">
    <property type="entry name" value="Histone H3 K4-specific methyltransferase SET7/9 N-terminal domain"/>
    <property type="match status" value="1"/>
</dbReference>
<accession>A0ABW2Y7Z9</accession>
<protein>
    <recommendedName>
        <fullName evidence="6">MORN repeat-containing protein</fullName>
    </recommendedName>
</protein>
<dbReference type="SMART" id="SM00698">
    <property type="entry name" value="MORN"/>
    <property type="match status" value="3"/>
</dbReference>
<keyword evidence="3" id="KW-0732">Signal</keyword>
<gene>
    <name evidence="4" type="ORF">ACFQ0E_02650</name>
</gene>
<evidence type="ECO:0000313" key="5">
    <source>
        <dbReference type="Proteomes" id="UP001597110"/>
    </source>
</evidence>
<name>A0ABW2Y7Z9_9GAMM</name>
<feature type="region of interest" description="Disordered" evidence="2">
    <location>
        <begin position="387"/>
        <end position="409"/>
    </location>
</feature>
<evidence type="ECO:0000256" key="1">
    <source>
        <dbReference type="ARBA" id="ARBA00022737"/>
    </source>
</evidence>
<sequence>MLNKLSILLLFSILCAAGNAFAQTCKVYDDYIAMHYTGGCVNGIANGYGTAKGNNDYVGNFQNGLPHGNGTYIWTKRLIFGAGRGRKGDRFEGIFYEGQPKEGVYTFSNGDRYEGTFNIRPSGRLNLSENIFGEVRNRMQIGRFTPATTSQNKGKDYYFGEFNPPNASVQRQVVALSGFWEVGGTEGSDYYNRFSLRTVGARNENGAYIVRGYFENDVLKRECKNKIACTAHEWLPDERTGCTVRNYHAYSILAAPQPLQNVTWSGACKDGKAEGQGVVQFYWDGEPTEKFDGILSGGIIQQGKFYFKNGTVIREGRFVNDFLHGPGTITLENGEVISATFVYGSREGFVTKVDRSGKIVESGIYKNGKFILSCPSPTACSKLLAQQRASESQRNHNDPPATRGGSSSTQRIFNCSFLCRGSLFATGGRHSITVTAPDESSARDSAKGEAEKICKAEGRQRDGAWWADMSICDQK</sequence>
<keyword evidence="5" id="KW-1185">Reference proteome</keyword>
<keyword evidence="1" id="KW-0677">Repeat</keyword>
<evidence type="ECO:0000313" key="4">
    <source>
        <dbReference type="EMBL" id="MFD0724492.1"/>
    </source>
</evidence>
<dbReference type="RefSeq" id="WP_386822149.1">
    <property type="nucleotide sequence ID" value="NZ_JBHTIF010000001.1"/>
</dbReference>
<reference evidence="5" key="1">
    <citation type="journal article" date="2019" name="Int. J. Syst. Evol. Microbiol.">
        <title>The Global Catalogue of Microorganisms (GCM) 10K type strain sequencing project: providing services to taxonomists for standard genome sequencing and annotation.</title>
        <authorList>
            <consortium name="The Broad Institute Genomics Platform"/>
            <consortium name="The Broad Institute Genome Sequencing Center for Infectious Disease"/>
            <person name="Wu L."/>
            <person name="Ma J."/>
        </authorList>
    </citation>
    <scope>NUCLEOTIDE SEQUENCE [LARGE SCALE GENOMIC DNA]</scope>
    <source>
        <strain evidence="5">CCUG 55585</strain>
    </source>
</reference>
<proteinExistence type="predicted"/>
<dbReference type="SUPFAM" id="SSF82185">
    <property type="entry name" value="Histone H3 K4-specific methyltransferase SET7/9 N-terminal domain"/>
    <property type="match status" value="2"/>
</dbReference>
<dbReference type="EMBL" id="JBHTIF010000001">
    <property type="protein sequence ID" value="MFD0724492.1"/>
    <property type="molecule type" value="Genomic_DNA"/>
</dbReference>
<dbReference type="Proteomes" id="UP001597110">
    <property type="component" value="Unassembled WGS sequence"/>
</dbReference>
<evidence type="ECO:0000256" key="2">
    <source>
        <dbReference type="SAM" id="MobiDB-lite"/>
    </source>
</evidence>
<evidence type="ECO:0000256" key="3">
    <source>
        <dbReference type="SAM" id="SignalP"/>
    </source>
</evidence>
<comment type="caution">
    <text evidence="4">The sequence shown here is derived from an EMBL/GenBank/DDBJ whole genome shotgun (WGS) entry which is preliminary data.</text>
</comment>
<dbReference type="Pfam" id="PF02493">
    <property type="entry name" value="MORN"/>
    <property type="match status" value="3"/>
</dbReference>
<organism evidence="4 5">
    <name type="scientific">Lysobacter brunescens</name>
    <dbReference type="NCBI Taxonomy" id="262323"/>
    <lineage>
        <taxon>Bacteria</taxon>
        <taxon>Pseudomonadati</taxon>
        <taxon>Pseudomonadota</taxon>
        <taxon>Gammaproteobacteria</taxon>
        <taxon>Lysobacterales</taxon>
        <taxon>Lysobacteraceae</taxon>
        <taxon>Lysobacter</taxon>
    </lineage>
</organism>
<dbReference type="PANTHER" id="PTHR43215:SF14">
    <property type="entry name" value="RADIAL SPOKE HEAD 1 HOMOLOG"/>
    <property type="match status" value="1"/>
</dbReference>